<keyword evidence="8" id="KW-0489">Methyltransferase</keyword>
<evidence type="ECO:0000256" key="3">
    <source>
        <dbReference type="ARBA" id="ARBA00022771"/>
    </source>
</evidence>
<dbReference type="Gene3D" id="6.10.140.2220">
    <property type="match status" value="1"/>
</dbReference>
<dbReference type="PROSITE" id="PS01360">
    <property type="entry name" value="ZF_MYND_1"/>
    <property type="match status" value="1"/>
</dbReference>
<dbReference type="PANTHER" id="PTHR22990">
    <property type="entry name" value="F-BOX ONLY PROTEIN"/>
    <property type="match status" value="1"/>
</dbReference>
<evidence type="ECO:0000256" key="6">
    <source>
        <dbReference type="SAM" id="MobiDB-lite"/>
    </source>
</evidence>
<dbReference type="InterPro" id="IPR011050">
    <property type="entry name" value="Pectin_lyase_fold/virulence"/>
</dbReference>
<dbReference type="PANTHER" id="PTHR22990:SF15">
    <property type="entry name" value="F-BOX ONLY PROTEIN 10"/>
    <property type="match status" value="1"/>
</dbReference>
<dbReference type="EMBL" id="CAICTM010000176">
    <property type="protein sequence ID" value="CAB9503832.1"/>
    <property type="molecule type" value="Genomic_DNA"/>
</dbReference>
<dbReference type="InterPro" id="IPR039448">
    <property type="entry name" value="Beta_helix"/>
</dbReference>
<evidence type="ECO:0000313" key="8">
    <source>
        <dbReference type="EMBL" id="CAB9503832.1"/>
    </source>
</evidence>
<dbReference type="InterPro" id="IPR012334">
    <property type="entry name" value="Pectin_lyas_fold"/>
</dbReference>
<dbReference type="GO" id="GO:0006511">
    <property type="term" value="P:ubiquitin-dependent protein catabolic process"/>
    <property type="evidence" value="ECO:0007669"/>
    <property type="project" value="TreeGrafter"/>
</dbReference>
<feature type="region of interest" description="Disordered" evidence="6">
    <location>
        <begin position="247"/>
        <end position="274"/>
    </location>
</feature>
<comment type="caution">
    <text evidence="8">The sequence shown here is derived from an EMBL/GenBank/DDBJ whole genome shotgun (WGS) entry which is preliminary data.</text>
</comment>
<keyword evidence="1" id="KW-0479">Metal-binding</keyword>
<dbReference type="GO" id="GO:0008270">
    <property type="term" value="F:zinc ion binding"/>
    <property type="evidence" value="ECO:0007669"/>
    <property type="project" value="UniProtKB-KW"/>
</dbReference>
<feature type="region of interest" description="Disordered" evidence="6">
    <location>
        <begin position="765"/>
        <end position="803"/>
    </location>
</feature>
<evidence type="ECO:0000259" key="7">
    <source>
        <dbReference type="PROSITE" id="PS50865"/>
    </source>
</evidence>
<keyword evidence="3 5" id="KW-0863">Zinc-finger</keyword>
<dbReference type="InterPro" id="IPR011990">
    <property type="entry name" value="TPR-like_helical_dom_sf"/>
</dbReference>
<dbReference type="Gene3D" id="2.160.20.10">
    <property type="entry name" value="Single-stranded right-handed beta-helix, Pectin lyase-like"/>
    <property type="match status" value="1"/>
</dbReference>
<dbReference type="GO" id="GO:0032259">
    <property type="term" value="P:methylation"/>
    <property type="evidence" value="ECO:0007669"/>
    <property type="project" value="UniProtKB-KW"/>
</dbReference>
<organism evidence="8 9">
    <name type="scientific">Seminavis robusta</name>
    <dbReference type="NCBI Taxonomy" id="568900"/>
    <lineage>
        <taxon>Eukaryota</taxon>
        <taxon>Sar</taxon>
        <taxon>Stramenopiles</taxon>
        <taxon>Ochrophyta</taxon>
        <taxon>Bacillariophyta</taxon>
        <taxon>Bacillariophyceae</taxon>
        <taxon>Bacillariophycidae</taxon>
        <taxon>Naviculales</taxon>
        <taxon>Naviculaceae</taxon>
        <taxon>Seminavis</taxon>
    </lineage>
</organism>
<dbReference type="SMART" id="SM00710">
    <property type="entry name" value="PbH1"/>
    <property type="match status" value="6"/>
</dbReference>
<evidence type="ECO:0000256" key="1">
    <source>
        <dbReference type="ARBA" id="ARBA00022723"/>
    </source>
</evidence>
<keyword evidence="9" id="KW-1185">Reference proteome</keyword>
<protein>
    <submittedName>
        <fullName evidence="8">Lysine methyltransferase SMYD2</fullName>
    </submittedName>
</protein>
<dbReference type="PROSITE" id="PS50865">
    <property type="entry name" value="ZF_MYND_2"/>
    <property type="match status" value="1"/>
</dbReference>
<sequence length="907" mass="100419">MMPFNSSFWDTLATRGRQADVGHDTREERIAAFNREVDEMEQEPQRRARMISTTFNFQGKAISRALAGTVQHTQLTPIAIAQLETGVTHRKRVLYARIVTKAMRMNSVMVLVEDQAKPGSELAALAVYGLSDPAVMEENRCLAIMEPHYKIRQDGSPGIRVDNSEELVWDAVYGPEETRGTDGVKKSDSEGEGGNEIVNLVDRLQELFTDDPELGVAKAFQKVTSEGHNATKKQIRALKKTILENLTRGGTDQDDDHNNPEPLPPVLSERRPETHRVFTSARVLHLRAAGKKAFEKNDYEAAVQHFSDAVNQAKNEEPTRQDDCPTENSDSVSLWQLIGNRSSAYFKLGMLDEALKDALVSHRCAPREAVKPIMRCAETMVALGMDEDAKLLLSDSRAVFPDHQREFDIKMSQLEPKQVLEVGSNKPYQTIFDALRDAKENAVVVMDPGVYKERPLVIDKPITLRSSKSVSVADTLSEESSSDSSVRPEIRVEGDFSSIICNAKSSNVPIRLVGLKIVCQDVPRNSYHALDVRTGLVVVRNTILTSSSGPVVVVQDNPLQPMSMFVLPTTSPKPSRLIMHSCKVADGAQGGILVCGKTNLTLRHVHVVGNAACGLELREGASAQVENCNFYSNGRQGIMVWMSAGSLNAKHCWIHSNTQESGALVSQGEACFESCEFYGNGAAGVVAQKAGALYLSKCAVHDNCEGVLIQDTGTASVRQCEVYQNRANGIFVGYDHLGFASIVENNVYGNVSMGILIGNKGKNVHTSNNTERDNKGHLPQTPDFMRQRFNPSKRHQKRVQKNRSTIERAMKERKPTGGIMDVLLHDKVREASVLKITDSMTNNCQYCGKKPPEGVEKSRFPRCARCKDATYCSAQCQRNDWPRHKVGCRNKDVKYPMFIDGDRSVND</sequence>
<dbReference type="AlphaFoldDB" id="A0A9N8H8Q5"/>
<keyword evidence="8" id="KW-0808">Transferase</keyword>
<keyword evidence="4" id="KW-0862">Zinc</keyword>
<dbReference type="SUPFAM" id="SSF51126">
    <property type="entry name" value="Pectin lyase-like"/>
    <property type="match status" value="2"/>
</dbReference>
<dbReference type="SUPFAM" id="SSF48452">
    <property type="entry name" value="TPR-like"/>
    <property type="match status" value="1"/>
</dbReference>
<feature type="domain" description="MYND-type" evidence="7">
    <location>
        <begin position="844"/>
        <end position="888"/>
    </location>
</feature>
<dbReference type="Gene3D" id="1.25.40.10">
    <property type="entry name" value="Tetratricopeptide repeat domain"/>
    <property type="match status" value="1"/>
</dbReference>
<dbReference type="Pfam" id="PF13229">
    <property type="entry name" value="Beta_helix"/>
    <property type="match status" value="1"/>
</dbReference>
<name>A0A9N8H8Q5_9STRA</name>
<dbReference type="SUPFAM" id="SSF144232">
    <property type="entry name" value="HIT/MYND zinc finger-like"/>
    <property type="match status" value="1"/>
</dbReference>
<evidence type="ECO:0000256" key="5">
    <source>
        <dbReference type="PROSITE-ProRule" id="PRU00134"/>
    </source>
</evidence>
<dbReference type="InterPro" id="IPR051550">
    <property type="entry name" value="SCF-Subunits/Alg-Epimerases"/>
</dbReference>
<accession>A0A9N8H8Q5</accession>
<keyword evidence="2" id="KW-0677">Repeat</keyword>
<feature type="compositionally biased region" description="Basic residues" evidence="6">
    <location>
        <begin position="791"/>
        <end position="801"/>
    </location>
</feature>
<dbReference type="OrthoDB" id="105969at2759"/>
<evidence type="ECO:0000256" key="2">
    <source>
        <dbReference type="ARBA" id="ARBA00022737"/>
    </source>
</evidence>
<dbReference type="InterPro" id="IPR006626">
    <property type="entry name" value="PbH1"/>
</dbReference>
<evidence type="ECO:0000313" key="9">
    <source>
        <dbReference type="Proteomes" id="UP001153069"/>
    </source>
</evidence>
<dbReference type="Proteomes" id="UP001153069">
    <property type="component" value="Unassembled WGS sequence"/>
</dbReference>
<dbReference type="GO" id="GO:0008168">
    <property type="term" value="F:methyltransferase activity"/>
    <property type="evidence" value="ECO:0007669"/>
    <property type="project" value="UniProtKB-KW"/>
</dbReference>
<evidence type="ECO:0000256" key="4">
    <source>
        <dbReference type="ARBA" id="ARBA00022833"/>
    </source>
</evidence>
<gene>
    <name evidence="8" type="ORF">SEMRO_177_G077860.1</name>
</gene>
<proteinExistence type="predicted"/>
<dbReference type="InterPro" id="IPR002893">
    <property type="entry name" value="Znf_MYND"/>
</dbReference>
<dbReference type="Pfam" id="PF01753">
    <property type="entry name" value="zf-MYND"/>
    <property type="match status" value="1"/>
</dbReference>
<reference evidence="8" key="1">
    <citation type="submission" date="2020-06" db="EMBL/GenBank/DDBJ databases">
        <authorList>
            <consortium name="Plant Systems Biology data submission"/>
        </authorList>
    </citation>
    <scope>NUCLEOTIDE SEQUENCE</scope>
    <source>
        <strain evidence="8">D6</strain>
    </source>
</reference>